<accession>A0A1G4M9K2</accession>
<evidence type="ECO:0000313" key="1">
    <source>
        <dbReference type="EMBL" id="SCW00378.1"/>
    </source>
</evidence>
<proteinExistence type="predicted"/>
<dbReference type="AlphaFoldDB" id="A0A1G4M9K2"/>
<keyword evidence="2" id="KW-1185">Reference proteome</keyword>
<name>A0A1G4M9K2_LACFM</name>
<dbReference type="EMBL" id="LT598485">
    <property type="protein sequence ID" value="SCW00378.1"/>
    <property type="molecule type" value="Genomic_DNA"/>
</dbReference>
<sequence length="154" mass="16630">MHPFPANTLPDAAPRTFATGGTVKVHSRLEVRCGSGYIGCMPSLDTCLLLSALVSALVWDRPRRRRVSTVRRVQEWQVGRKLGGTLRREVQGSWGGSAIGRPLGAAFGRARSSRGGHERRAVMARDPDAMRGSRARISRVLHPASAPTTAAFSS</sequence>
<evidence type="ECO:0000313" key="2">
    <source>
        <dbReference type="Proteomes" id="UP000190831"/>
    </source>
</evidence>
<organism evidence="1 2">
    <name type="scientific">Lachancea fermentati</name>
    <name type="common">Zygosaccharomyces fermentati</name>
    <dbReference type="NCBI Taxonomy" id="4955"/>
    <lineage>
        <taxon>Eukaryota</taxon>
        <taxon>Fungi</taxon>
        <taxon>Dikarya</taxon>
        <taxon>Ascomycota</taxon>
        <taxon>Saccharomycotina</taxon>
        <taxon>Saccharomycetes</taxon>
        <taxon>Saccharomycetales</taxon>
        <taxon>Saccharomycetaceae</taxon>
        <taxon>Lachancea</taxon>
    </lineage>
</organism>
<protein>
    <submittedName>
        <fullName evidence="1">LAFE_0C02872g1_1</fullName>
    </submittedName>
</protein>
<gene>
    <name evidence="1" type="ORF">LAFE_0C02872G</name>
</gene>
<dbReference type="Proteomes" id="UP000190831">
    <property type="component" value="Chromosome C"/>
</dbReference>
<reference evidence="1 2" key="1">
    <citation type="submission" date="2016-03" db="EMBL/GenBank/DDBJ databases">
        <authorList>
            <person name="Devillers H."/>
        </authorList>
    </citation>
    <scope>NUCLEOTIDE SEQUENCE [LARGE SCALE GENOMIC DNA]</scope>
    <source>
        <strain evidence="1">CBS 6772</strain>
    </source>
</reference>